<dbReference type="InterPro" id="IPR043502">
    <property type="entry name" value="DNA/RNA_pol_sf"/>
</dbReference>
<proteinExistence type="predicted"/>
<dbReference type="Pfam" id="PF00270">
    <property type="entry name" value="DEAD"/>
    <property type="match status" value="1"/>
</dbReference>
<evidence type="ECO:0000256" key="9">
    <source>
        <dbReference type="ARBA" id="ARBA00022953"/>
    </source>
</evidence>
<dbReference type="GO" id="GO:0003968">
    <property type="term" value="F:RNA-directed RNA polymerase activity"/>
    <property type="evidence" value="ECO:0007669"/>
    <property type="project" value="UniProtKB-KW"/>
</dbReference>
<dbReference type="InterPro" id="IPR027417">
    <property type="entry name" value="P-loop_NTPase"/>
</dbReference>
<dbReference type="GO" id="GO:0005524">
    <property type="term" value="F:ATP binding"/>
    <property type="evidence" value="ECO:0007669"/>
    <property type="project" value="UniProtKB-KW"/>
</dbReference>
<comment type="subcellular location">
    <subcellularLocation>
        <location evidence="2">Host cell</location>
    </subcellularLocation>
    <subcellularLocation>
        <location evidence="1">Virion</location>
    </subcellularLocation>
</comment>
<dbReference type="Pfam" id="PF00271">
    <property type="entry name" value="Helicase_C"/>
    <property type="match status" value="1"/>
</dbReference>
<dbReference type="GO" id="GO:0043657">
    <property type="term" value="C:host cell"/>
    <property type="evidence" value="ECO:0007669"/>
    <property type="project" value="UniProtKB-SubCell"/>
</dbReference>
<evidence type="ECO:0000256" key="1">
    <source>
        <dbReference type="ARBA" id="ARBA00004328"/>
    </source>
</evidence>
<keyword evidence="4" id="KW-0808">Transferase</keyword>
<feature type="transmembrane region" description="Helical" evidence="10">
    <location>
        <begin position="179"/>
        <end position="212"/>
    </location>
</feature>
<keyword evidence="3 14" id="KW-0696">RNA-directed RNA polymerase</keyword>
<dbReference type="Gene3D" id="3.40.50.300">
    <property type="entry name" value="P-loop containing nucleotide triphosphate hydrolases"/>
    <property type="match status" value="2"/>
</dbReference>
<evidence type="ECO:0000256" key="5">
    <source>
        <dbReference type="ARBA" id="ARBA00022695"/>
    </source>
</evidence>
<keyword evidence="9" id="KW-0693">Viral RNA replication</keyword>
<reference evidence="14" key="1">
    <citation type="journal article" date="2016" name="Virus Genes">
        <title>Multiple virus infection in a single strain of Fusarium poae shown by deep sequencing.</title>
        <authorList>
            <person name="Osaki H."/>
            <person name="Sasaki A."/>
            <person name="Nomiyama K."/>
            <person name="Tomioka K."/>
        </authorList>
    </citation>
    <scope>NUCLEOTIDE SEQUENCE [LARGE SCALE GENOMIC DNA]</scope>
</reference>
<keyword evidence="10" id="KW-0472">Membrane</keyword>
<dbReference type="PROSITE" id="PS51194">
    <property type="entry name" value="HELICASE_CTER"/>
    <property type="match status" value="1"/>
</dbReference>
<feature type="domain" description="Helicase ATP-binding" evidence="12">
    <location>
        <begin position="1035"/>
        <end position="1185"/>
    </location>
</feature>
<sequence>MCFCVLFMGLLALVSSVPCIIFWVVCPFLSPWVALWISGLLPSFISVLMLGGVFTARRFVYREAELIRQFGPEHALWVDSGSWFSFRRHASIVVAGIDPLIGCPSEDIVLSSLRRINGTHKLSGWYENSSLLWSSCILYAKTLMNFSPTLWYTFGAFVFSRAFRPVRSVVENFYRVLKWGVYVMLLLATVSTSSLVSFVMISSAILSSLWHANFGGWYYRMKLELTILVVEAVNVWLEFNFTGVKWFSKDGFTVRKGVKGKAYLADSLSKLGIVIADLGLPNYILSKQPQSYSADDIKSSLEVMRDLGWPINVELADPSRFSSSSAYADWLVSGSNWQQGLHQRQMYADKILDPLRVKAVEFRRTEEYMSLENELESIARYFKSPRYDFPDLPLDDVWFLIGDIFKFSKLAPFNHIIRLWEKKYALGSFMVDPSNPRKKYSRWKFISTIGYRSFKELWRKTFEVASLITPVAHVSVKGEALPPKKFLLDKVRTVVGSPLGQYILSTVFNFYPNHNFRFESTPIKVGMPLNGYWFNKVYNRHSRCQVHFAGDFSDFDSTLSGKVREIIKAVRKRGFSSHKDVDRICKLIDLNYDQVNNQLLNTTSTGDIFGKGTGLTTGHSSTTMDNSIGSIVLYLMAWRELTGMNAQAFKHYVELDVFGDDHIISWLATSPVAWNFPNIQQVMARWGLELREEASGKLEALPFLSKFVRRPNPTDVAEMKAAGVWSHGSWIVYHDKARLLGKLVSKVKTMAPEYRLKRLLSYLSLTAHHKDIYDQLRNIIARTNSFAGILRSHKFSIPSYEKVLQDWYTSNAIEPHQEMDEIDPSLVDSGLVSYGSVSAFDSVLGILAQVPDIINPVLFNFGYLRAFQARGAHLFDWPFQLLEHTNNVWGPGELSFLMQRSPYSFLDPTIRSGSERSNLTSLIVRNFIFLQLKNAFKIPSVLVRLGSAHRKFAQVQFWLNGKVMDDVRSGELPIWQMTLIAMLAYVSLPDIFPWLAEVSVPNIPLVIEKGFLSLSNFFWSSLPPNYADVITQLRHLAPVSGSKLSVAAPTGSGKSTALIKAVADHLPLNFSRVVVIEPRSAIVRGLVPYTQRQLALDSSGATSGMTLDTKAKVWYVTAQEALMHTKWWSSDTLFVMDECHIDETAYLLLKQLFAKREELVVYLSATPPQDIIDASLHLPLNTARVWNLAVSHMQRKGLLSYKEAWLDFKHQALLLLSSLPKASRSLIFVNTVKEANELATAIGSRAVVLSSSSDHSLIHDASVIVSTSVADVGVTIPDVDTVLTSDIGFTVVEDFDNARGVYYRLSGSQLRQRVGRTGRTNHGQGKVLLYPDVPTHDVSASLQTPSAVLDLLKTGVPVRVMAEHLSGPLEKLLGVDNAEGPAARDMVDFAFTQLDRYSENFSLLLQERAASSELPTATGEAPAHIDNARMGLVRISSMLPSSQIVSSMVDIVSSLAQAAFSTGEVKDYYMERAEVATNKIGFGVKGLRPLPDPSLGEMGFD</sequence>
<dbReference type="GO" id="GO:0044423">
    <property type="term" value="C:virion component"/>
    <property type="evidence" value="ECO:0007669"/>
    <property type="project" value="UniProtKB-KW"/>
</dbReference>
<dbReference type="KEGG" id="vg:28715647"/>
<evidence type="ECO:0000256" key="2">
    <source>
        <dbReference type="ARBA" id="ARBA00004340"/>
    </source>
</evidence>
<evidence type="ECO:0000256" key="4">
    <source>
        <dbReference type="ARBA" id="ARBA00022679"/>
    </source>
</evidence>
<dbReference type="InterPro" id="IPR043128">
    <property type="entry name" value="Rev_trsase/Diguanyl_cyclase"/>
</dbReference>
<keyword evidence="10" id="KW-0812">Transmembrane</keyword>
<dbReference type="Proteomes" id="UP000201876">
    <property type="component" value="Segment"/>
</dbReference>
<evidence type="ECO:0000256" key="6">
    <source>
        <dbReference type="ARBA" id="ARBA00022741"/>
    </source>
</evidence>
<dbReference type="PROSITE" id="PS51192">
    <property type="entry name" value="HELICASE_ATP_BIND_1"/>
    <property type="match status" value="1"/>
</dbReference>
<dbReference type="SMART" id="SM00490">
    <property type="entry name" value="HELICc"/>
    <property type="match status" value="1"/>
</dbReference>
<dbReference type="Pfam" id="PF00680">
    <property type="entry name" value="RdRP_1"/>
    <property type="match status" value="1"/>
</dbReference>
<accession>A0A1B4ZA67</accession>
<keyword evidence="8" id="KW-0946">Virion</keyword>
<keyword evidence="7" id="KW-0067">ATP-binding</keyword>
<evidence type="ECO:0000259" key="11">
    <source>
        <dbReference type="PROSITE" id="PS50507"/>
    </source>
</evidence>
<evidence type="ECO:0000259" key="12">
    <source>
        <dbReference type="PROSITE" id="PS51192"/>
    </source>
</evidence>
<evidence type="ECO:0000256" key="7">
    <source>
        <dbReference type="ARBA" id="ARBA00022840"/>
    </source>
</evidence>
<feature type="domain" description="RdRp catalytic" evidence="11">
    <location>
        <begin position="545"/>
        <end position="674"/>
    </location>
</feature>
<keyword evidence="10" id="KW-1133">Transmembrane helix</keyword>
<dbReference type="InterPro" id="IPR001650">
    <property type="entry name" value="Helicase_C-like"/>
</dbReference>
<dbReference type="GeneID" id="28715647"/>
<dbReference type="RefSeq" id="YP_009272906.1">
    <property type="nucleotide sequence ID" value="NC_030868.1"/>
</dbReference>
<protein>
    <submittedName>
        <fullName evidence="14">RNA-dependent RNA polymerase</fullName>
    </submittedName>
</protein>
<name>A0A1B4ZA67_9VIRU</name>
<keyword evidence="15" id="KW-1185">Reference proteome</keyword>
<evidence type="ECO:0000256" key="8">
    <source>
        <dbReference type="ARBA" id="ARBA00022844"/>
    </source>
</evidence>
<evidence type="ECO:0000256" key="3">
    <source>
        <dbReference type="ARBA" id="ARBA00022484"/>
    </source>
</evidence>
<dbReference type="GO" id="GO:0039694">
    <property type="term" value="P:viral RNA genome replication"/>
    <property type="evidence" value="ECO:0007669"/>
    <property type="project" value="InterPro"/>
</dbReference>
<feature type="transmembrane region" description="Helical" evidence="10">
    <location>
        <begin position="32"/>
        <end position="54"/>
    </location>
</feature>
<dbReference type="InterPro" id="IPR001205">
    <property type="entry name" value="RNA-dir_pol_C"/>
</dbReference>
<evidence type="ECO:0000313" key="14">
    <source>
        <dbReference type="EMBL" id="BAV56303.1"/>
    </source>
</evidence>
<dbReference type="GO" id="GO:0003723">
    <property type="term" value="F:RNA binding"/>
    <property type="evidence" value="ECO:0007669"/>
    <property type="project" value="InterPro"/>
</dbReference>
<evidence type="ECO:0000313" key="15">
    <source>
        <dbReference type="Proteomes" id="UP000201876"/>
    </source>
</evidence>
<dbReference type="SMART" id="SM00487">
    <property type="entry name" value="DEXDc"/>
    <property type="match status" value="1"/>
</dbReference>
<dbReference type="SUPFAM" id="SSF56672">
    <property type="entry name" value="DNA/RNA polymerases"/>
    <property type="match status" value="1"/>
</dbReference>
<evidence type="ECO:0000256" key="10">
    <source>
        <dbReference type="SAM" id="Phobius"/>
    </source>
</evidence>
<dbReference type="InterPro" id="IPR007094">
    <property type="entry name" value="RNA-dir_pol_PSvirus"/>
</dbReference>
<keyword evidence="5" id="KW-0548">Nucleotidyltransferase</keyword>
<dbReference type="InterPro" id="IPR011545">
    <property type="entry name" value="DEAD/DEAH_box_helicase_dom"/>
</dbReference>
<dbReference type="InterPro" id="IPR014001">
    <property type="entry name" value="Helicase_ATP-bd"/>
</dbReference>
<dbReference type="EMBL" id="LC150611">
    <property type="protein sequence ID" value="BAV56303.1"/>
    <property type="molecule type" value="Genomic_RNA"/>
</dbReference>
<feature type="domain" description="Helicase C-terminal" evidence="13">
    <location>
        <begin position="1148"/>
        <end position="1373"/>
    </location>
</feature>
<organism evidence="14">
    <name type="scientific">Fusarium poae fusarivirus 1</name>
    <dbReference type="NCBI Taxonomy" id="1849537"/>
    <lineage>
        <taxon>Viruses</taxon>
        <taxon>Riboviria</taxon>
        <taxon>Orthornavirae</taxon>
        <taxon>Pisuviricota</taxon>
        <taxon>Duplopiviricetes</taxon>
        <taxon>Durnavirales</taxon>
        <taxon>Fusariviridae</taxon>
        <taxon>Alphafusarivirus</taxon>
        <taxon>Alphafusarivirus ioaponiae</taxon>
    </lineage>
</organism>
<evidence type="ECO:0000259" key="13">
    <source>
        <dbReference type="PROSITE" id="PS51194"/>
    </source>
</evidence>
<dbReference type="GO" id="GO:0006351">
    <property type="term" value="P:DNA-templated transcription"/>
    <property type="evidence" value="ECO:0007669"/>
    <property type="project" value="InterPro"/>
</dbReference>
<dbReference type="PROSITE" id="PS50507">
    <property type="entry name" value="RDRP_SSRNA_POS"/>
    <property type="match status" value="1"/>
</dbReference>
<keyword evidence="6" id="KW-0547">Nucleotide-binding</keyword>
<dbReference type="Gene3D" id="3.30.70.270">
    <property type="match status" value="1"/>
</dbReference>
<dbReference type="SUPFAM" id="SSF52540">
    <property type="entry name" value="P-loop containing nucleoside triphosphate hydrolases"/>
    <property type="match status" value="1"/>
</dbReference>